<keyword evidence="4" id="KW-0255">Endonuclease</keyword>
<dbReference type="Pfam" id="PF17917">
    <property type="entry name" value="RT_RNaseH"/>
    <property type="match status" value="1"/>
</dbReference>
<organism evidence="8 9">
    <name type="scientific">Austropuccinia psidii MF-1</name>
    <dbReference type="NCBI Taxonomy" id="1389203"/>
    <lineage>
        <taxon>Eukaryota</taxon>
        <taxon>Fungi</taxon>
        <taxon>Dikarya</taxon>
        <taxon>Basidiomycota</taxon>
        <taxon>Pucciniomycotina</taxon>
        <taxon>Pucciniomycetes</taxon>
        <taxon>Pucciniales</taxon>
        <taxon>Sphaerophragmiaceae</taxon>
        <taxon>Austropuccinia</taxon>
    </lineage>
</organism>
<reference evidence="8" key="1">
    <citation type="submission" date="2021-03" db="EMBL/GenBank/DDBJ databases">
        <title>Draft genome sequence of rust myrtle Austropuccinia psidii MF-1, a brazilian biotype.</title>
        <authorList>
            <person name="Quecine M.C."/>
            <person name="Pachon D.M.R."/>
            <person name="Bonatelli M.L."/>
            <person name="Correr F.H."/>
            <person name="Franceschini L.M."/>
            <person name="Leite T.F."/>
            <person name="Margarido G.R.A."/>
            <person name="Almeida C.A."/>
            <person name="Ferrarezi J.A."/>
            <person name="Labate C.A."/>
        </authorList>
    </citation>
    <scope>NUCLEOTIDE SEQUENCE</scope>
    <source>
        <strain evidence="8">MF-1</strain>
    </source>
</reference>
<comment type="caution">
    <text evidence="8">The sequence shown here is derived from an EMBL/GenBank/DDBJ whole genome shotgun (WGS) entry which is preliminary data.</text>
</comment>
<sequence>MPDWKLPFKLCIDSCGEGLGATLDQTQIIDDKPVEAPIFFIPRQIKPTEARYGARQMKFPFSVCALKKLQYFLDGTVFDFIADCTAVKSLFNIKTPNRHILRWQIAIQEYRGNVTIVHESGNIHKNADSLSRWALENTPENPAWVQQEEDNTEGICLTDIGQNSLIKLI</sequence>
<evidence type="ECO:0000256" key="2">
    <source>
        <dbReference type="ARBA" id="ARBA00022695"/>
    </source>
</evidence>
<dbReference type="InterPro" id="IPR043502">
    <property type="entry name" value="DNA/RNA_pol_sf"/>
</dbReference>
<keyword evidence="9" id="KW-1185">Reference proteome</keyword>
<keyword evidence="1" id="KW-0808">Transferase</keyword>
<dbReference type="EMBL" id="AVOT02012624">
    <property type="protein sequence ID" value="MBW0494531.1"/>
    <property type="molecule type" value="Genomic_DNA"/>
</dbReference>
<dbReference type="InterPro" id="IPR050951">
    <property type="entry name" value="Retrovirus_Pol_polyprotein"/>
</dbReference>
<evidence type="ECO:0000259" key="7">
    <source>
        <dbReference type="Pfam" id="PF17917"/>
    </source>
</evidence>
<evidence type="ECO:0000256" key="6">
    <source>
        <dbReference type="ARBA" id="ARBA00022918"/>
    </source>
</evidence>
<protein>
    <recommendedName>
        <fullName evidence="7">Reverse transcriptase RNase H-like domain-containing protein</fullName>
    </recommendedName>
</protein>
<evidence type="ECO:0000256" key="5">
    <source>
        <dbReference type="ARBA" id="ARBA00022801"/>
    </source>
</evidence>
<dbReference type="AlphaFoldDB" id="A0A9Q3H7U5"/>
<proteinExistence type="predicted"/>
<name>A0A9Q3H7U5_9BASI</name>
<keyword evidence="6" id="KW-0695">RNA-directed DNA polymerase</keyword>
<keyword evidence="2" id="KW-0548">Nucleotidyltransferase</keyword>
<keyword evidence="5" id="KW-0378">Hydrolase</keyword>
<gene>
    <name evidence="8" type="ORF">O181_034246</name>
</gene>
<evidence type="ECO:0000256" key="4">
    <source>
        <dbReference type="ARBA" id="ARBA00022759"/>
    </source>
</evidence>
<feature type="domain" description="Reverse transcriptase RNase H-like" evidence="7">
    <location>
        <begin position="3"/>
        <end position="110"/>
    </location>
</feature>
<dbReference type="GO" id="GO:0003964">
    <property type="term" value="F:RNA-directed DNA polymerase activity"/>
    <property type="evidence" value="ECO:0007669"/>
    <property type="project" value="UniProtKB-KW"/>
</dbReference>
<dbReference type="InterPro" id="IPR041373">
    <property type="entry name" value="RT_RNaseH"/>
</dbReference>
<dbReference type="SUPFAM" id="SSF56672">
    <property type="entry name" value="DNA/RNA polymerases"/>
    <property type="match status" value="1"/>
</dbReference>
<dbReference type="GO" id="GO:0004519">
    <property type="term" value="F:endonuclease activity"/>
    <property type="evidence" value="ECO:0007669"/>
    <property type="project" value="UniProtKB-KW"/>
</dbReference>
<accession>A0A9Q3H7U5</accession>
<evidence type="ECO:0000256" key="3">
    <source>
        <dbReference type="ARBA" id="ARBA00022722"/>
    </source>
</evidence>
<dbReference type="PANTHER" id="PTHR37984:SF5">
    <property type="entry name" value="PROTEIN NYNRIN-LIKE"/>
    <property type="match status" value="1"/>
</dbReference>
<dbReference type="GO" id="GO:0016787">
    <property type="term" value="F:hydrolase activity"/>
    <property type="evidence" value="ECO:0007669"/>
    <property type="project" value="UniProtKB-KW"/>
</dbReference>
<dbReference type="Proteomes" id="UP000765509">
    <property type="component" value="Unassembled WGS sequence"/>
</dbReference>
<keyword evidence="3" id="KW-0540">Nuclease</keyword>
<evidence type="ECO:0000256" key="1">
    <source>
        <dbReference type="ARBA" id="ARBA00022679"/>
    </source>
</evidence>
<evidence type="ECO:0000313" key="9">
    <source>
        <dbReference type="Proteomes" id="UP000765509"/>
    </source>
</evidence>
<dbReference type="PANTHER" id="PTHR37984">
    <property type="entry name" value="PROTEIN CBG26694"/>
    <property type="match status" value="1"/>
</dbReference>
<dbReference type="OrthoDB" id="2208902at2759"/>
<evidence type="ECO:0000313" key="8">
    <source>
        <dbReference type="EMBL" id="MBW0494531.1"/>
    </source>
</evidence>